<dbReference type="InterPro" id="IPR016718">
    <property type="entry name" value="rRNA_m1G-MeTrfase_A_prd"/>
</dbReference>
<organism evidence="3 4">
    <name type="scientific">Galactobacter caseinivorans</name>
    <dbReference type="NCBI Taxonomy" id="2676123"/>
    <lineage>
        <taxon>Bacteria</taxon>
        <taxon>Bacillati</taxon>
        <taxon>Actinomycetota</taxon>
        <taxon>Actinomycetes</taxon>
        <taxon>Micrococcales</taxon>
        <taxon>Micrococcaceae</taxon>
        <taxon>Galactobacter</taxon>
    </lineage>
</organism>
<keyword evidence="4" id="KW-1185">Reference proteome</keyword>
<dbReference type="InterPro" id="IPR029063">
    <property type="entry name" value="SAM-dependent_MTases_sf"/>
</dbReference>
<dbReference type="RefSeq" id="WP_121484457.1">
    <property type="nucleotide sequence ID" value="NZ_QQXL01000002.1"/>
</dbReference>
<comment type="caution">
    <text evidence="3">The sequence shown here is derived from an EMBL/GenBank/DDBJ whole genome shotgun (WGS) entry which is preliminary data.</text>
</comment>
<name>A0A496PKT0_9MICC</name>
<evidence type="ECO:0000256" key="2">
    <source>
        <dbReference type="PIRSR" id="PIRSR018249-2"/>
    </source>
</evidence>
<dbReference type="PIRSF" id="PIRSF018249">
    <property type="entry name" value="MyrA_prd"/>
    <property type="match status" value="1"/>
</dbReference>
<sequence length="296" mass="32303">MSHRSTAPTTPKWPLICPVCGLDLQLSTRADGRPAALFCEEGHRYDAARQGHVSLLGGKGSPFKEDTPEMVASRERWLATGNYAPLASALAGLALQYVQGRRVLLADTGSGTGYYSHAVLDALEQAGHWPRAIDMDLSRAGAQRAARDPRVMSLIWDTWKLWPVASDSVDVLLDVFAPRNPPEFARVVRPGGVALIAIPQPGHLAQLEDAAGLLGIDERKEDRLAEAFGAGWEEVERIEVASDLAVGREAAADLAHMGPAGHHHTREQLLERMHSGPEQRTVSSRFVVHAYRRLRP</sequence>
<feature type="binding site" evidence="1">
    <location>
        <position position="39"/>
    </location>
    <ligand>
        <name>Zn(2+)</name>
        <dbReference type="ChEBI" id="CHEBI:29105"/>
    </ligand>
</feature>
<keyword evidence="2" id="KW-0949">S-adenosyl-L-methionine</keyword>
<dbReference type="GO" id="GO:0046872">
    <property type="term" value="F:metal ion binding"/>
    <property type="evidence" value="ECO:0007669"/>
    <property type="project" value="UniProtKB-KW"/>
</dbReference>
<proteinExistence type="predicted"/>
<gene>
    <name evidence="3" type="ORF">DWQ67_04855</name>
</gene>
<dbReference type="GO" id="GO:0032259">
    <property type="term" value="P:methylation"/>
    <property type="evidence" value="ECO:0007669"/>
    <property type="project" value="UniProtKB-KW"/>
</dbReference>
<evidence type="ECO:0000313" key="3">
    <source>
        <dbReference type="EMBL" id="RKW71122.1"/>
    </source>
</evidence>
<feature type="binding site" evidence="1">
    <location>
        <position position="43"/>
    </location>
    <ligand>
        <name>Zn(2+)</name>
        <dbReference type="ChEBI" id="CHEBI:29105"/>
    </ligand>
</feature>
<dbReference type="EMBL" id="QQXL01000002">
    <property type="protein sequence ID" value="RKW71122.1"/>
    <property type="molecule type" value="Genomic_DNA"/>
</dbReference>
<keyword evidence="1" id="KW-0479">Metal-binding</keyword>
<dbReference type="Proteomes" id="UP000273119">
    <property type="component" value="Unassembled WGS sequence"/>
</dbReference>
<keyword evidence="1" id="KW-0862">Zinc</keyword>
<protein>
    <submittedName>
        <fullName evidence="3">SAM-dependent methyltransferase</fullName>
    </submittedName>
</protein>
<accession>A0A496PKT0</accession>
<dbReference type="Gene3D" id="3.40.50.150">
    <property type="entry name" value="Vaccinia Virus protein VP39"/>
    <property type="match status" value="1"/>
</dbReference>
<dbReference type="SUPFAM" id="SSF53335">
    <property type="entry name" value="S-adenosyl-L-methionine-dependent methyltransferases"/>
    <property type="match status" value="1"/>
</dbReference>
<evidence type="ECO:0000313" key="4">
    <source>
        <dbReference type="Proteomes" id="UP000273119"/>
    </source>
</evidence>
<evidence type="ECO:0000256" key="1">
    <source>
        <dbReference type="PIRSR" id="PIRSR018249-1"/>
    </source>
</evidence>
<dbReference type="GO" id="GO:0008168">
    <property type="term" value="F:methyltransferase activity"/>
    <property type="evidence" value="ECO:0007669"/>
    <property type="project" value="UniProtKB-KW"/>
</dbReference>
<feature type="binding site" evidence="2">
    <location>
        <position position="203"/>
    </location>
    <ligand>
        <name>S-adenosyl-L-methionine</name>
        <dbReference type="ChEBI" id="CHEBI:59789"/>
    </ligand>
</feature>
<keyword evidence="3" id="KW-0808">Transferase</keyword>
<feature type="binding site" evidence="2">
    <location>
        <begin position="112"/>
        <end position="113"/>
    </location>
    <ligand>
        <name>S-adenosyl-L-methionine</name>
        <dbReference type="ChEBI" id="CHEBI:59789"/>
    </ligand>
</feature>
<reference evidence="3 4" key="1">
    <citation type="submission" date="2018-07" db="EMBL/GenBank/DDBJ databases">
        <title>Arthrobacter sp. nov., isolated from raw cow's milk with high bacterial count.</title>
        <authorList>
            <person name="Hahne J."/>
            <person name="Isele D."/>
            <person name="Lipski A."/>
        </authorList>
    </citation>
    <scope>NUCLEOTIDE SEQUENCE [LARGE SCALE GENOMIC DNA]</scope>
    <source>
        <strain evidence="3 4">JZ R-183</strain>
    </source>
</reference>
<feature type="binding site" evidence="2">
    <location>
        <position position="83"/>
    </location>
    <ligand>
        <name>S-adenosyl-L-methionine</name>
        <dbReference type="ChEBI" id="CHEBI:59789"/>
    </ligand>
</feature>
<keyword evidence="3" id="KW-0489">Methyltransferase</keyword>
<dbReference type="AlphaFoldDB" id="A0A496PKT0"/>